<dbReference type="KEGG" id="zju:107416853"/>
<dbReference type="PANTHER" id="PTHR33179">
    <property type="entry name" value="VQ MOTIF-CONTAINING PROTEIN"/>
    <property type="match status" value="1"/>
</dbReference>
<sequence>MNQTMSSSSEWMHFYNQSFSGQPVHPPGHHLTPSPIFGGGGTSTPGGDRVISDATVVTTAFPTTTTANPLGSGNSSPTAATNLSPEGRVSKPARKRSRASRRTPTTLLNTDTANFRAMVQQFTGGPSAPFGSVSHPGGVSFGFASGGGGGIRQNFMNPLMVPAGFQLQQQQQVFHQLQQQNQGQGQGGQYLQFGLSNGTSTPAVDGFLQRLSSGGRAGNVNGGGGGGGVNTAEGFMNMEHGVSAPRPSSGSNENRSNSSFMF</sequence>
<name>A0A6P3ZP88_ZIZJJ</name>
<evidence type="ECO:0000313" key="4">
    <source>
        <dbReference type="RefSeq" id="XP_015880890.1"/>
    </source>
</evidence>
<dbReference type="Proteomes" id="UP001652623">
    <property type="component" value="Chromosome 4"/>
</dbReference>
<reference evidence="4" key="1">
    <citation type="submission" date="2025-08" db="UniProtKB">
        <authorList>
            <consortium name="RefSeq"/>
        </authorList>
    </citation>
    <scope>IDENTIFICATION</scope>
    <source>
        <tissue evidence="4">Seedling</tissue>
    </source>
</reference>
<keyword evidence="3" id="KW-1185">Reference proteome</keyword>
<evidence type="ECO:0000259" key="2">
    <source>
        <dbReference type="Pfam" id="PF05678"/>
    </source>
</evidence>
<feature type="domain" description="VQ" evidence="2">
    <location>
        <begin position="103"/>
        <end position="129"/>
    </location>
</feature>
<protein>
    <submittedName>
        <fullName evidence="4">VQ motif-containing protein 22</fullName>
    </submittedName>
</protein>
<dbReference type="Pfam" id="PF05678">
    <property type="entry name" value="VQ"/>
    <property type="match status" value="1"/>
</dbReference>
<feature type="compositionally biased region" description="Polar residues" evidence="1">
    <location>
        <begin position="68"/>
        <end position="84"/>
    </location>
</feature>
<accession>A0A6P3ZP88</accession>
<dbReference type="RefSeq" id="XP_015880890.1">
    <property type="nucleotide sequence ID" value="XM_016025404.4"/>
</dbReference>
<dbReference type="InterPro" id="IPR008889">
    <property type="entry name" value="VQ"/>
</dbReference>
<evidence type="ECO:0000313" key="3">
    <source>
        <dbReference type="Proteomes" id="UP001652623"/>
    </source>
</evidence>
<feature type="region of interest" description="Disordered" evidence="1">
    <location>
        <begin position="239"/>
        <end position="262"/>
    </location>
</feature>
<feature type="compositionally biased region" description="Low complexity" evidence="1">
    <location>
        <begin position="248"/>
        <end position="262"/>
    </location>
</feature>
<feature type="region of interest" description="Disordered" evidence="1">
    <location>
        <begin position="23"/>
        <end position="46"/>
    </location>
</feature>
<gene>
    <name evidence="4" type="primary">LOC107416853</name>
</gene>
<dbReference type="InParanoid" id="A0A6P3ZP88"/>
<feature type="region of interest" description="Disordered" evidence="1">
    <location>
        <begin position="63"/>
        <end position="106"/>
    </location>
</feature>
<proteinExistence type="predicted"/>
<organism evidence="3 4">
    <name type="scientific">Ziziphus jujuba</name>
    <name type="common">Chinese jujube</name>
    <name type="synonym">Ziziphus sativa</name>
    <dbReference type="NCBI Taxonomy" id="326968"/>
    <lineage>
        <taxon>Eukaryota</taxon>
        <taxon>Viridiplantae</taxon>
        <taxon>Streptophyta</taxon>
        <taxon>Embryophyta</taxon>
        <taxon>Tracheophyta</taxon>
        <taxon>Spermatophyta</taxon>
        <taxon>Magnoliopsida</taxon>
        <taxon>eudicotyledons</taxon>
        <taxon>Gunneridae</taxon>
        <taxon>Pentapetalae</taxon>
        <taxon>rosids</taxon>
        <taxon>fabids</taxon>
        <taxon>Rosales</taxon>
        <taxon>Rhamnaceae</taxon>
        <taxon>Paliureae</taxon>
        <taxon>Ziziphus</taxon>
    </lineage>
</organism>
<dbReference type="InterPro" id="IPR039609">
    <property type="entry name" value="VQ_15/22"/>
</dbReference>
<dbReference type="GeneID" id="107416853"/>
<feature type="compositionally biased region" description="Basic residues" evidence="1">
    <location>
        <begin position="91"/>
        <end position="101"/>
    </location>
</feature>
<dbReference type="AlphaFoldDB" id="A0A6P3ZP88"/>
<dbReference type="PANTHER" id="PTHR33179:SF29">
    <property type="entry name" value="OS06G0666400 PROTEIN"/>
    <property type="match status" value="1"/>
</dbReference>
<evidence type="ECO:0000256" key="1">
    <source>
        <dbReference type="SAM" id="MobiDB-lite"/>
    </source>
</evidence>